<feature type="non-terminal residue" evidence="1">
    <location>
        <position position="86"/>
    </location>
</feature>
<protein>
    <submittedName>
        <fullName evidence="1">(Atlantic silverside) hypothetical protein</fullName>
    </submittedName>
</protein>
<evidence type="ECO:0000313" key="2">
    <source>
        <dbReference type="Proteomes" id="UP000677803"/>
    </source>
</evidence>
<evidence type="ECO:0000313" key="1">
    <source>
        <dbReference type="EMBL" id="CAG5897415.1"/>
    </source>
</evidence>
<organism evidence="1 2">
    <name type="scientific">Menidia menidia</name>
    <name type="common">Atlantic silverside</name>
    <dbReference type="NCBI Taxonomy" id="238744"/>
    <lineage>
        <taxon>Eukaryota</taxon>
        <taxon>Metazoa</taxon>
        <taxon>Chordata</taxon>
        <taxon>Craniata</taxon>
        <taxon>Vertebrata</taxon>
        <taxon>Euteleostomi</taxon>
        <taxon>Actinopterygii</taxon>
        <taxon>Neopterygii</taxon>
        <taxon>Teleostei</taxon>
        <taxon>Neoteleostei</taxon>
        <taxon>Acanthomorphata</taxon>
        <taxon>Ovalentaria</taxon>
        <taxon>Atherinomorphae</taxon>
        <taxon>Atheriniformes</taxon>
        <taxon>Atherinopsidae</taxon>
        <taxon>Menidiinae</taxon>
        <taxon>Menidia</taxon>
    </lineage>
</organism>
<gene>
    <name evidence="1" type="ORF">MMEN_LOCUS8473</name>
</gene>
<proteinExistence type="predicted"/>
<keyword evidence="2" id="KW-1185">Reference proteome</keyword>
<dbReference type="Proteomes" id="UP000677803">
    <property type="component" value="Unassembled WGS sequence"/>
</dbReference>
<sequence>EKWGGRWRVLKKEGGKSLKGTNRPTHYKFSPALIRSHITLSRGCGRGCDRACPCPLSSGRGIGLSKSLSGHFQRSLFHARLALIAS</sequence>
<dbReference type="EMBL" id="CAJRST010008890">
    <property type="protein sequence ID" value="CAG5897415.1"/>
    <property type="molecule type" value="Genomic_DNA"/>
</dbReference>
<comment type="caution">
    <text evidence="1">The sequence shown here is derived from an EMBL/GenBank/DDBJ whole genome shotgun (WGS) entry which is preliminary data.</text>
</comment>
<dbReference type="AlphaFoldDB" id="A0A8S4AZL5"/>
<reference evidence="1" key="1">
    <citation type="submission" date="2021-05" db="EMBL/GenBank/DDBJ databases">
        <authorList>
            <person name="Tigano A."/>
        </authorList>
    </citation>
    <scope>NUCLEOTIDE SEQUENCE</scope>
</reference>
<accession>A0A8S4AZL5</accession>
<name>A0A8S4AZL5_9TELE</name>